<dbReference type="Proteomes" id="UP000762676">
    <property type="component" value="Unassembled WGS sequence"/>
</dbReference>
<keyword evidence="3" id="KW-1185">Reference proteome</keyword>
<feature type="region of interest" description="Disordered" evidence="1">
    <location>
        <begin position="15"/>
        <end position="39"/>
    </location>
</feature>
<dbReference type="EMBL" id="BMAT01011120">
    <property type="protein sequence ID" value="GFR67068.1"/>
    <property type="molecule type" value="Genomic_DNA"/>
</dbReference>
<proteinExistence type="predicted"/>
<feature type="compositionally biased region" description="Basic and acidic residues" evidence="1">
    <location>
        <begin position="25"/>
        <end position="39"/>
    </location>
</feature>
<evidence type="ECO:0000313" key="2">
    <source>
        <dbReference type="EMBL" id="GFR67068.1"/>
    </source>
</evidence>
<organism evidence="2 3">
    <name type="scientific">Elysia marginata</name>
    <dbReference type="NCBI Taxonomy" id="1093978"/>
    <lineage>
        <taxon>Eukaryota</taxon>
        <taxon>Metazoa</taxon>
        <taxon>Spiralia</taxon>
        <taxon>Lophotrochozoa</taxon>
        <taxon>Mollusca</taxon>
        <taxon>Gastropoda</taxon>
        <taxon>Heterobranchia</taxon>
        <taxon>Euthyneura</taxon>
        <taxon>Panpulmonata</taxon>
        <taxon>Sacoglossa</taxon>
        <taxon>Placobranchoidea</taxon>
        <taxon>Plakobranchidae</taxon>
        <taxon>Elysia</taxon>
    </lineage>
</organism>
<dbReference type="AlphaFoldDB" id="A0AAV4F2Z2"/>
<name>A0AAV4F2Z2_9GAST</name>
<gene>
    <name evidence="2" type="ORF">ElyMa_005574000</name>
</gene>
<comment type="caution">
    <text evidence="2">The sequence shown here is derived from an EMBL/GenBank/DDBJ whole genome shotgun (WGS) entry which is preliminary data.</text>
</comment>
<protein>
    <submittedName>
        <fullName evidence="2">Uncharacterized protein</fullName>
    </submittedName>
</protein>
<reference evidence="2 3" key="1">
    <citation type="journal article" date="2021" name="Elife">
        <title>Chloroplast acquisition without the gene transfer in kleptoplastic sea slugs, Plakobranchus ocellatus.</title>
        <authorList>
            <person name="Maeda T."/>
            <person name="Takahashi S."/>
            <person name="Yoshida T."/>
            <person name="Shimamura S."/>
            <person name="Takaki Y."/>
            <person name="Nagai Y."/>
            <person name="Toyoda A."/>
            <person name="Suzuki Y."/>
            <person name="Arimoto A."/>
            <person name="Ishii H."/>
            <person name="Satoh N."/>
            <person name="Nishiyama T."/>
            <person name="Hasebe M."/>
            <person name="Maruyama T."/>
            <person name="Minagawa J."/>
            <person name="Obokata J."/>
            <person name="Shigenobu S."/>
        </authorList>
    </citation>
    <scope>NUCLEOTIDE SEQUENCE [LARGE SCALE GENOMIC DNA]</scope>
</reference>
<evidence type="ECO:0000313" key="3">
    <source>
        <dbReference type="Proteomes" id="UP000762676"/>
    </source>
</evidence>
<accession>A0AAV4F2Z2</accession>
<sequence>MWFLRRIRPCHAERKIRTSHSNRKSLMEKEAGENKGKSDGWTKALAGIRKFDRDNDSYGTSGVVEKHDRRRFKACHWMMMMYKMASQNSLYP</sequence>
<evidence type="ECO:0000256" key="1">
    <source>
        <dbReference type="SAM" id="MobiDB-lite"/>
    </source>
</evidence>